<protein>
    <submittedName>
        <fullName evidence="2">Uncharacterized protein</fullName>
    </submittedName>
</protein>
<name>A0A933SCC7_UNCEI</name>
<dbReference type="EMBL" id="JACRIW010000067">
    <property type="protein sequence ID" value="MBI5169759.1"/>
    <property type="molecule type" value="Genomic_DNA"/>
</dbReference>
<proteinExistence type="predicted"/>
<sequence length="51" mass="5824">MCGTRFWATVVVAVIMVIGNGRDGRRLQGHKRAVPQLERHQHRNEQSQNNA</sequence>
<reference evidence="2" key="1">
    <citation type="submission" date="2020-07" db="EMBL/GenBank/DDBJ databases">
        <title>Huge and variable diversity of episymbiotic CPR bacteria and DPANN archaea in groundwater ecosystems.</title>
        <authorList>
            <person name="He C.Y."/>
            <person name="Keren R."/>
            <person name="Whittaker M."/>
            <person name="Farag I.F."/>
            <person name="Doudna J."/>
            <person name="Cate J.H.D."/>
            <person name="Banfield J.F."/>
        </authorList>
    </citation>
    <scope>NUCLEOTIDE SEQUENCE</scope>
    <source>
        <strain evidence="2">NC_groundwater_1813_Pr3_B-0.1um_71_17</strain>
    </source>
</reference>
<keyword evidence="1" id="KW-0472">Membrane</keyword>
<keyword evidence="1" id="KW-0812">Transmembrane</keyword>
<evidence type="ECO:0000313" key="3">
    <source>
        <dbReference type="Proteomes" id="UP000696931"/>
    </source>
</evidence>
<dbReference type="AlphaFoldDB" id="A0A933SCC7"/>
<gene>
    <name evidence="2" type="ORF">HZA61_09750</name>
</gene>
<evidence type="ECO:0000256" key="1">
    <source>
        <dbReference type="SAM" id="Phobius"/>
    </source>
</evidence>
<keyword evidence="1" id="KW-1133">Transmembrane helix</keyword>
<comment type="caution">
    <text evidence="2">The sequence shown here is derived from an EMBL/GenBank/DDBJ whole genome shotgun (WGS) entry which is preliminary data.</text>
</comment>
<accession>A0A933SCC7</accession>
<dbReference type="Proteomes" id="UP000696931">
    <property type="component" value="Unassembled WGS sequence"/>
</dbReference>
<organism evidence="2 3">
    <name type="scientific">Eiseniibacteriota bacterium</name>
    <dbReference type="NCBI Taxonomy" id="2212470"/>
    <lineage>
        <taxon>Bacteria</taxon>
        <taxon>Candidatus Eiseniibacteriota</taxon>
    </lineage>
</organism>
<feature type="transmembrane region" description="Helical" evidence="1">
    <location>
        <begin position="6"/>
        <end position="22"/>
    </location>
</feature>
<evidence type="ECO:0000313" key="2">
    <source>
        <dbReference type="EMBL" id="MBI5169759.1"/>
    </source>
</evidence>